<reference evidence="1 2" key="1">
    <citation type="submission" date="2018-03" db="EMBL/GenBank/DDBJ databases">
        <title>Genomes of Pezizomycetes fungi and the evolution of truffles.</title>
        <authorList>
            <person name="Murat C."/>
            <person name="Payen T."/>
            <person name="Noel B."/>
            <person name="Kuo A."/>
            <person name="Martin F.M."/>
        </authorList>
    </citation>
    <scope>NUCLEOTIDE SEQUENCE [LARGE SCALE GENOMIC DNA]</scope>
    <source>
        <strain evidence="1">091103-1</strain>
    </source>
</reference>
<evidence type="ECO:0000313" key="1">
    <source>
        <dbReference type="EMBL" id="PWW76386.1"/>
    </source>
</evidence>
<dbReference type="EMBL" id="PYWC01000034">
    <property type="protein sequence ID" value="PWW76386.1"/>
    <property type="molecule type" value="Genomic_DNA"/>
</dbReference>
<evidence type="ECO:0000313" key="2">
    <source>
        <dbReference type="Proteomes" id="UP000246991"/>
    </source>
</evidence>
<comment type="caution">
    <text evidence="1">The sequence shown here is derived from an EMBL/GenBank/DDBJ whole genome shotgun (WGS) entry which is preliminary data.</text>
</comment>
<keyword evidence="2" id="KW-1185">Reference proteome</keyword>
<dbReference type="OrthoDB" id="2917041at2759"/>
<name>A0A317SSM4_9PEZI</name>
<sequence length="92" mass="10766">LHPMIVNKGKAHFMDWYAKLKRKDLATFGVSKKPLSKEGLGLKRLVEVFDEETQESTGNEYCLLILAWQTSHFNWEFFDYYLNAKIVPQCLP</sequence>
<feature type="non-terminal residue" evidence="1">
    <location>
        <position position="1"/>
    </location>
</feature>
<proteinExistence type="predicted"/>
<dbReference type="AlphaFoldDB" id="A0A317SSM4"/>
<accession>A0A317SSM4</accession>
<protein>
    <submittedName>
        <fullName evidence="1">Uncharacterized protein</fullName>
    </submittedName>
</protein>
<gene>
    <name evidence="1" type="ORF">C7212DRAFT_58576</name>
</gene>
<feature type="non-terminal residue" evidence="1">
    <location>
        <position position="92"/>
    </location>
</feature>
<organism evidence="1 2">
    <name type="scientific">Tuber magnatum</name>
    <name type="common">white Piedmont truffle</name>
    <dbReference type="NCBI Taxonomy" id="42249"/>
    <lineage>
        <taxon>Eukaryota</taxon>
        <taxon>Fungi</taxon>
        <taxon>Dikarya</taxon>
        <taxon>Ascomycota</taxon>
        <taxon>Pezizomycotina</taxon>
        <taxon>Pezizomycetes</taxon>
        <taxon>Pezizales</taxon>
        <taxon>Tuberaceae</taxon>
        <taxon>Tuber</taxon>
    </lineage>
</organism>
<dbReference type="Proteomes" id="UP000246991">
    <property type="component" value="Unassembled WGS sequence"/>
</dbReference>